<accession>A0A1H3GWH1</accession>
<evidence type="ECO:0000313" key="2">
    <source>
        <dbReference type="Proteomes" id="UP000198569"/>
    </source>
</evidence>
<evidence type="ECO:0000313" key="1">
    <source>
        <dbReference type="EMBL" id="SDY06699.1"/>
    </source>
</evidence>
<reference evidence="2" key="1">
    <citation type="submission" date="2016-10" db="EMBL/GenBank/DDBJ databases">
        <authorList>
            <person name="Varghese N."/>
            <person name="Submissions S."/>
        </authorList>
    </citation>
    <scope>NUCLEOTIDE SEQUENCE [LARGE SCALE GENOMIC DNA]</scope>
    <source>
        <strain evidence="2">DSM 15718</strain>
    </source>
</reference>
<name>A0A1H3GWH1_9FLAO</name>
<dbReference type="Proteomes" id="UP000198569">
    <property type="component" value="Unassembled WGS sequence"/>
</dbReference>
<keyword evidence="2" id="KW-1185">Reference proteome</keyword>
<proteinExistence type="predicted"/>
<dbReference type="AlphaFoldDB" id="A0A1H3GWH1"/>
<dbReference type="EMBL" id="FNMV01000028">
    <property type="protein sequence ID" value="SDY06699.1"/>
    <property type="molecule type" value="Genomic_DNA"/>
</dbReference>
<protein>
    <submittedName>
        <fullName evidence="1">Uncharacterized protein</fullName>
    </submittedName>
</protein>
<gene>
    <name evidence="1" type="ORF">SAMN05444338_1281</name>
</gene>
<feature type="non-terminal residue" evidence="1">
    <location>
        <position position="1"/>
    </location>
</feature>
<organism evidence="1 2">
    <name type="scientific">Flavobacterium degerlachei</name>
    <dbReference type="NCBI Taxonomy" id="229203"/>
    <lineage>
        <taxon>Bacteria</taxon>
        <taxon>Pseudomonadati</taxon>
        <taxon>Bacteroidota</taxon>
        <taxon>Flavobacteriia</taxon>
        <taxon>Flavobacteriales</taxon>
        <taxon>Flavobacteriaceae</taxon>
        <taxon>Flavobacterium</taxon>
    </lineage>
</organism>
<sequence length="30" mass="3596">NETRNKVRHVPRHIELTAVLKEISKQKNKE</sequence>